<dbReference type="Proteomes" id="UP000318313">
    <property type="component" value="Chromosome"/>
</dbReference>
<dbReference type="OrthoDB" id="9861023at2"/>
<organism evidence="1 2">
    <name type="scientific">Gimesia fumaroli</name>
    <dbReference type="NCBI Taxonomy" id="2527976"/>
    <lineage>
        <taxon>Bacteria</taxon>
        <taxon>Pseudomonadati</taxon>
        <taxon>Planctomycetota</taxon>
        <taxon>Planctomycetia</taxon>
        <taxon>Planctomycetales</taxon>
        <taxon>Planctomycetaceae</taxon>
        <taxon>Gimesia</taxon>
    </lineage>
</organism>
<gene>
    <name evidence="1" type="ORF">Enr17x_36410</name>
</gene>
<evidence type="ECO:0000313" key="1">
    <source>
        <dbReference type="EMBL" id="QDV51585.1"/>
    </source>
</evidence>
<dbReference type="RefSeq" id="WP_145310888.1">
    <property type="nucleotide sequence ID" value="NZ_CP037452.1"/>
</dbReference>
<sequence length="240" mass="27785">MSKTGIIFSQWIRKLTFVFIALAIGFFLARSSWPHQSTTQRLDELHVSIQESSMSSKDKLLLLHLIRKRASWESGLINTYLQKGFVKRVIWDTQFQTSAGETRHVFLLTPYQAPGYKKLPITTLCVVTNKNYELLSWDTILTSASGIRNAKLSKDGTNILEVTGACVWFYGLGVHHFALNSDQIVRINDVKYRPYEKSENKDQFIVPYISQSEYASLNLNFPPIDSWNKRRRVKVFEWQD</sequence>
<evidence type="ECO:0000313" key="2">
    <source>
        <dbReference type="Proteomes" id="UP000318313"/>
    </source>
</evidence>
<keyword evidence="2" id="KW-1185">Reference proteome</keyword>
<reference evidence="1 2" key="1">
    <citation type="submission" date="2019-03" db="EMBL/GenBank/DDBJ databases">
        <title>Deep-cultivation of Planctomycetes and their phenomic and genomic characterization uncovers novel biology.</title>
        <authorList>
            <person name="Wiegand S."/>
            <person name="Jogler M."/>
            <person name="Boedeker C."/>
            <person name="Pinto D."/>
            <person name="Vollmers J."/>
            <person name="Rivas-Marin E."/>
            <person name="Kohn T."/>
            <person name="Peeters S.H."/>
            <person name="Heuer A."/>
            <person name="Rast P."/>
            <person name="Oberbeckmann S."/>
            <person name="Bunk B."/>
            <person name="Jeske O."/>
            <person name="Meyerdierks A."/>
            <person name="Storesund J.E."/>
            <person name="Kallscheuer N."/>
            <person name="Luecker S."/>
            <person name="Lage O.M."/>
            <person name="Pohl T."/>
            <person name="Merkel B.J."/>
            <person name="Hornburger P."/>
            <person name="Mueller R.-W."/>
            <person name="Bruemmer F."/>
            <person name="Labrenz M."/>
            <person name="Spormann A.M."/>
            <person name="Op den Camp H."/>
            <person name="Overmann J."/>
            <person name="Amann R."/>
            <person name="Jetten M.S.M."/>
            <person name="Mascher T."/>
            <person name="Medema M.H."/>
            <person name="Devos D.P."/>
            <person name="Kaster A.-K."/>
            <person name="Ovreas L."/>
            <person name="Rohde M."/>
            <person name="Galperin M.Y."/>
            <person name="Jogler C."/>
        </authorList>
    </citation>
    <scope>NUCLEOTIDE SEQUENCE [LARGE SCALE GENOMIC DNA]</scope>
    <source>
        <strain evidence="1 2">Enr17</strain>
    </source>
</reference>
<protein>
    <submittedName>
        <fullName evidence="1">Uncharacterized protein</fullName>
    </submittedName>
</protein>
<dbReference type="EMBL" id="CP037452">
    <property type="protein sequence ID" value="QDV51585.1"/>
    <property type="molecule type" value="Genomic_DNA"/>
</dbReference>
<proteinExistence type="predicted"/>
<dbReference type="AlphaFoldDB" id="A0A518IES3"/>
<dbReference type="KEGG" id="gfm:Enr17x_36410"/>
<accession>A0A518IES3</accession>
<name>A0A518IES3_9PLAN</name>